<evidence type="ECO:0000313" key="2">
    <source>
        <dbReference type="EMBL" id="CAG8501988.1"/>
    </source>
</evidence>
<comment type="caution">
    <text evidence="2">The sequence shown here is derived from an EMBL/GenBank/DDBJ whole genome shotgun (WGS) entry which is preliminary data.</text>
</comment>
<evidence type="ECO:0000313" key="3">
    <source>
        <dbReference type="Proteomes" id="UP000789396"/>
    </source>
</evidence>
<protein>
    <submittedName>
        <fullName evidence="2">12411_t:CDS:1</fullName>
    </submittedName>
</protein>
<name>A0A9N9F0G0_9GLOM</name>
<reference evidence="2" key="1">
    <citation type="submission" date="2021-06" db="EMBL/GenBank/DDBJ databases">
        <authorList>
            <person name="Kallberg Y."/>
            <person name="Tangrot J."/>
            <person name="Rosling A."/>
        </authorList>
    </citation>
    <scope>NUCLEOTIDE SEQUENCE</scope>
    <source>
        <strain evidence="2">IN212</strain>
    </source>
</reference>
<evidence type="ECO:0000256" key="1">
    <source>
        <dbReference type="SAM" id="MobiDB-lite"/>
    </source>
</evidence>
<proteinExistence type="predicted"/>
<sequence length="41" mass="4586">MHSGQTDRVSDLDLNKSLRSKLLIKPVQKKHNSGDPALNDE</sequence>
<feature type="region of interest" description="Disordered" evidence="1">
    <location>
        <begin position="1"/>
        <end position="41"/>
    </location>
</feature>
<gene>
    <name evidence="2" type="ORF">RFULGI_LOCUS2482</name>
</gene>
<accession>A0A9N9F0G0</accession>
<organism evidence="2 3">
    <name type="scientific">Racocetra fulgida</name>
    <dbReference type="NCBI Taxonomy" id="60492"/>
    <lineage>
        <taxon>Eukaryota</taxon>
        <taxon>Fungi</taxon>
        <taxon>Fungi incertae sedis</taxon>
        <taxon>Mucoromycota</taxon>
        <taxon>Glomeromycotina</taxon>
        <taxon>Glomeromycetes</taxon>
        <taxon>Diversisporales</taxon>
        <taxon>Gigasporaceae</taxon>
        <taxon>Racocetra</taxon>
    </lineage>
</organism>
<dbReference type="EMBL" id="CAJVPZ010001888">
    <property type="protein sequence ID" value="CAG8501988.1"/>
    <property type="molecule type" value="Genomic_DNA"/>
</dbReference>
<dbReference type="Proteomes" id="UP000789396">
    <property type="component" value="Unassembled WGS sequence"/>
</dbReference>
<keyword evidence="3" id="KW-1185">Reference proteome</keyword>
<dbReference type="AlphaFoldDB" id="A0A9N9F0G0"/>